<proteinExistence type="predicted"/>
<dbReference type="AlphaFoldDB" id="A0A9W8N2Y5"/>
<evidence type="ECO:0000313" key="2">
    <source>
        <dbReference type="Proteomes" id="UP001148614"/>
    </source>
</evidence>
<accession>A0A9W8N2Y5</accession>
<protein>
    <submittedName>
        <fullName evidence="1">Uncharacterized protein</fullName>
    </submittedName>
</protein>
<sequence length="388" mass="40888">MSGASCNTGISWKMIPVSGFETFSKLKVVFEQDSAFAEVSPAPTAESEVSRGVAHQRPEPIIPKKMKAVSVLVGGLVAAGSASAETVGEINGNQFLSPFAGKSVTNVTGVVTAKGPSGLWLRSLQTTRDDRVSDGIYVYGSALAKNTSIATGDVIVVDGKVSEYRSTSAYIPLTEILYPTVRAVLGHNYTFAPIVLGKDRSPPTQQLSSLDTGDAFAVPNNQSLISVANPILQPSKYGLDFWESLVGEYVTIKSPRAVGRPNQYGDTWVVGNWHTTGDNKRGGLTITSKDPNPEAILISDPLDGTSNRDDGKLGDKLEDITGVVTQGFGFYQIQPLTALSVISSLEPAVSGATKLVSDGKCSGITVGGYNIENFSPDTRSTHSARGPG</sequence>
<dbReference type="EMBL" id="JANPWZ010003716">
    <property type="protein sequence ID" value="KAJ3551534.1"/>
    <property type="molecule type" value="Genomic_DNA"/>
</dbReference>
<organism evidence="1 2">
    <name type="scientific">Xylaria arbuscula</name>
    <dbReference type="NCBI Taxonomy" id="114810"/>
    <lineage>
        <taxon>Eukaryota</taxon>
        <taxon>Fungi</taxon>
        <taxon>Dikarya</taxon>
        <taxon>Ascomycota</taxon>
        <taxon>Pezizomycotina</taxon>
        <taxon>Sordariomycetes</taxon>
        <taxon>Xylariomycetidae</taxon>
        <taxon>Xylariales</taxon>
        <taxon>Xylariaceae</taxon>
        <taxon>Xylaria</taxon>
    </lineage>
</organism>
<evidence type="ECO:0000313" key="1">
    <source>
        <dbReference type="EMBL" id="KAJ3551534.1"/>
    </source>
</evidence>
<name>A0A9W8N2Y5_9PEZI</name>
<comment type="caution">
    <text evidence="1">The sequence shown here is derived from an EMBL/GenBank/DDBJ whole genome shotgun (WGS) entry which is preliminary data.</text>
</comment>
<dbReference type="VEuPathDB" id="FungiDB:F4678DRAFT_435299"/>
<gene>
    <name evidence="1" type="ORF">NPX13_g11339</name>
</gene>
<dbReference type="CDD" id="cd04486">
    <property type="entry name" value="YhcR_OBF_like"/>
    <property type="match status" value="1"/>
</dbReference>
<dbReference type="PANTHER" id="PTHR42834:SF1">
    <property type="entry name" value="ENDONUCLEASE_EXONUCLEASE_PHOSPHATASE FAMILY PROTEIN (AFU_ORTHOLOGUE AFUA_3G09210)"/>
    <property type="match status" value="1"/>
</dbReference>
<keyword evidence="2" id="KW-1185">Reference proteome</keyword>
<dbReference type="PANTHER" id="PTHR42834">
    <property type="entry name" value="ENDONUCLEASE/EXONUCLEASE/PHOSPHATASE FAMILY PROTEIN (AFU_ORTHOLOGUE AFUA_3G09210)"/>
    <property type="match status" value="1"/>
</dbReference>
<dbReference type="Proteomes" id="UP001148614">
    <property type="component" value="Unassembled WGS sequence"/>
</dbReference>
<reference evidence="1" key="1">
    <citation type="submission" date="2022-07" db="EMBL/GenBank/DDBJ databases">
        <title>Genome Sequence of Xylaria arbuscula.</title>
        <authorList>
            <person name="Buettner E."/>
        </authorList>
    </citation>
    <scope>NUCLEOTIDE SEQUENCE</scope>
    <source>
        <strain evidence="1">VT107</strain>
    </source>
</reference>